<organism evidence="5 6">
    <name type="scientific">Solirubrobacter ginsenosidimutans</name>
    <dbReference type="NCBI Taxonomy" id="490573"/>
    <lineage>
        <taxon>Bacteria</taxon>
        <taxon>Bacillati</taxon>
        <taxon>Actinomycetota</taxon>
        <taxon>Thermoleophilia</taxon>
        <taxon>Solirubrobacterales</taxon>
        <taxon>Solirubrobacteraceae</taxon>
        <taxon>Solirubrobacter</taxon>
    </lineage>
</organism>
<name>A0A9X3RYW0_9ACTN</name>
<reference evidence="5" key="1">
    <citation type="submission" date="2022-10" db="EMBL/GenBank/DDBJ databases">
        <title>The WGS of Solirubrobacter ginsenosidimutans DSM 21036.</title>
        <authorList>
            <person name="Jiang Z."/>
        </authorList>
    </citation>
    <scope>NUCLEOTIDE SEQUENCE</scope>
    <source>
        <strain evidence="5">DSM 21036</strain>
    </source>
</reference>
<protein>
    <submittedName>
        <fullName evidence="5">Tyrosine-type recombinase/integrase</fullName>
    </submittedName>
</protein>
<evidence type="ECO:0000313" key="6">
    <source>
        <dbReference type="Proteomes" id="UP001149140"/>
    </source>
</evidence>
<comment type="similarity">
    <text evidence="1">Belongs to the 'phage' integrase family.</text>
</comment>
<feature type="domain" description="Tyr recombinase" evidence="4">
    <location>
        <begin position="1"/>
        <end position="97"/>
    </location>
</feature>
<evidence type="ECO:0000256" key="1">
    <source>
        <dbReference type="ARBA" id="ARBA00008857"/>
    </source>
</evidence>
<dbReference type="PROSITE" id="PS51898">
    <property type="entry name" value="TYR_RECOMBINASE"/>
    <property type="match status" value="1"/>
</dbReference>
<dbReference type="EMBL" id="JAPDOD010000002">
    <property type="protein sequence ID" value="MDA0159554.1"/>
    <property type="molecule type" value="Genomic_DNA"/>
</dbReference>
<evidence type="ECO:0000256" key="2">
    <source>
        <dbReference type="ARBA" id="ARBA00023125"/>
    </source>
</evidence>
<dbReference type="AlphaFoldDB" id="A0A9X3RYW0"/>
<dbReference type="GO" id="GO:0003677">
    <property type="term" value="F:DNA binding"/>
    <property type="evidence" value="ECO:0007669"/>
    <property type="project" value="UniProtKB-KW"/>
</dbReference>
<sequence length="101" mass="11054">MGAGHHSRPSTTNGAVWISRTGEQLSVRSISKIVTAVMARAGVQESVHALRHTVATRLVRDHGHDLVLVADILGHADIKTTRRYARSDPERRRAALEDLAD</sequence>
<keyword evidence="2" id="KW-0238">DNA-binding</keyword>
<comment type="caution">
    <text evidence="5">The sequence shown here is derived from an EMBL/GenBank/DDBJ whole genome shotgun (WGS) entry which is preliminary data.</text>
</comment>
<dbReference type="InterPro" id="IPR002104">
    <property type="entry name" value="Integrase_catalytic"/>
</dbReference>
<dbReference type="InterPro" id="IPR011010">
    <property type="entry name" value="DNA_brk_join_enz"/>
</dbReference>
<dbReference type="SUPFAM" id="SSF56349">
    <property type="entry name" value="DNA breaking-rejoining enzymes"/>
    <property type="match status" value="1"/>
</dbReference>
<dbReference type="RefSeq" id="WP_270038355.1">
    <property type="nucleotide sequence ID" value="NZ_JAPDOD010000002.1"/>
</dbReference>
<dbReference type="Proteomes" id="UP001149140">
    <property type="component" value="Unassembled WGS sequence"/>
</dbReference>
<dbReference type="GO" id="GO:0006310">
    <property type="term" value="P:DNA recombination"/>
    <property type="evidence" value="ECO:0007669"/>
    <property type="project" value="UniProtKB-KW"/>
</dbReference>
<accession>A0A9X3RYW0</accession>
<dbReference type="InterPro" id="IPR050090">
    <property type="entry name" value="Tyrosine_recombinase_XerCD"/>
</dbReference>
<gene>
    <name evidence="5" type="ORF">OM076_04700</name>
</gene>
<dbReference type="InterPro" id="IPR013762">
    <property type="entry name" value="Integrase-like_cat_sf"/>
</dbReference>
<keyword evidence="6" id="KW-1185">Reference proteome</keyword>
<evidence type="ECO:0000259" key="4">
    <source>
        <dbReference type="PROSITE" id="PS51898"/>
    </source>
</evidence>
<dbReference type="PANTHER" id="PTHR30349">
    <property type="entry name" value="PHAGE INTEGRASE-RELATED"/>
    <property type="match status" value="1"/>
</dbReference>
<dbReference type="PANTHER" id="PTHR30349:SF41">
    <property type="entry name" value="INTEGRASE_RECOMBINASE PROTEIN MJ0367-RELATED"/>
    <property type="match status" value="1"/>
</dbReference>
<evidence type="ECO:0000313" key="5">
    <source>
        <dbReference type="EMBL" id="MDA0159554.1"/>
    </source>
</evidence>
<dbReference type="Gene3D" id="1.10.443.10">
    <property type="entry name" value="Intergrase catalytic core"/>
    <property type="match status" value="1"/>
</dbReference>
<evidence type="ECO:0000256" key="3">
    <source>
        <dbReference type="ARBA" id="ARBA00023172"/>
    </source>
</evidence>
<dbReference type="Pfam" id="PF00589">
    <property type="entry name" value="Phage_integrase"/>
    <property type="match status" value="1"/>
</dbReference>
<proteinExistence type="inferred from homology"/>
<keyword evidence="3" id="KW-0233">DNA recombination</keyword>
<dbReference type="GO" id="GO:0015074">
    <property type="term" value="P:DNA integration"/>
    <property type="evidence" value="ECO:0007669"/>
    <property type="project" value="InterPro"/>
</dbReference>